<dbReference type="KEGG" id="ajg:KKR91_08150"/>
<dbReference type="EMBL" id="CP076022">
    <property type="protein sequence ID" value="QWC11725.1"/>
    <property type="molecule type" value="Genomic_DNA"/>
</dbReference>
<protein>
    <submittedName>
        <fullName evidence="1">Uncharacterized protein</fullName>
    </submittedName>
</protein>
<reference evidence="1 2" key="1">
    <citation type="submission" date="2021-05" db="EMBL/GenBank/DDBJ databases">
        <title>Novel species in genus Arthrobacter.</title>
        <authorList>
            <person name="Zhang G."/>
        </authorList>
    </citation>
    <scope>NUCLEOTIDE SEQUENCE [LARGE SCALE GENOMIC DNA]</scope>
    <source>
        <strain evidence="2">zg-ZUI227</strain>
    </source>
</reference>
<accession>A0A975M861</accession>
<organism evidence="1 2">
    <name type="scientific">Arthrobacter jiangjiafuii</name>
    <dbReference type="NCBI Taxonomy" id="2817475"/>
    <lineage>
        <taxon>Bacteria</taxon>
        <taxon>Bacillati</taxon>
        <taxon>Actinomycetota</taxon>
        <taxon>Actinomycetes</taxon>
        <taxon>Micrococcales</taxon>
        <taxon>Micrococcaceae</taxon>
        <taxon>Arthrobacter</taxon>
    </lineage>
</organism>
<keyword evidence="2" id="KW-1185">Reference proteome</keyword>
<evidence type="ECO:0000313" key="1">
    <source>
        <dbReference type="EMBL" id="QWC11725.1"/>
    </source>
</evidence>
<proteinExistence type="predicted"/>
<name>A0A975M861_9MICC</name>
<dbReference type="Proteomes" id="UP000676885">
    <property type="component" value="Chromosome"/>
</dbReference>
<gene>
    <name evidence="1" type="ORF">KKR91_08150</name>
</gene>
<evidence type="ECO:0000313" key="2">
    <source>
        <dbReference type="Proteomes" id="UP000676885"/>
    </source>
</evidence>
<dbReference type="AlphaFoldDB" id="A0A975M861"/>
<sequence>MEHLDLEQWWPRLGASTQQWLVDNNGDAVPAEILEAILSAGGSLAPGDWWAETEEPSGLYFSDAGIDWIEAAANNEAP</sequence>